<reference evidence="1" key="1">
    <citation type="journal article" date="2021" name="Proc. Natl. Acad. Sci. U.S.A.">
        <title>A Catalog of Tens of Thousands of Viruses from Human Metagenomes Reveals Hidden Associations with Chronic Diseases.</title>
        <authorList>
            <person name="Tisza M.J."/>
            <person name="Buck C.B."/>
        </authorList>
    </citation>
    <scope>NUCLEOTIDE SEQUENCE</scope>
    <source>
        <strain evidence="1">CtaUM17</strain>
    </source>
</reference>
<proteinExistence type="predicted"/>
<sequence length="478" mass="56832">MKTTNWDFYLTGDRPESGYLRFKIGNVRLGKEESRWFGHEEATLYYDYVVDPEVITEKPKGFILSLDELALIFYENEDMYGDEKSIILESTDRENTIDITDANSVMDIVEQMNGKSYKLVLKYESTLSMENIMAHMTYWMQFKNKEKLPRNFFIEYPEDDGKLCWMKYNVKEKQLEFCMNNGRFAEYDGGLLTLMVTRDKHKWYEFEKFDYIRAISRWLSIGRLYNYVQLNPVTIEYEDGVTKAKTFKSFSSFRKCVEGMIDGKKRIAKAYVGNISRATIRQMVDENYYDTHRLFVIPVENDVFRSQYEMIPSIANRNDKYIFMDELGDMDEGKKKISDARKFAEPVLYHFTSKTNLEKIQKSGFLRCPYISDDPERMVVWLTSVPSWKKAAVDSRIFMKNRIRIAVRKRDNMEWYCEWNPRAKAKIEKDPSAYDDDSFYDFKHWYVAVEPIPMSDVLRIEDLVTQEVLYEAEDAKYE</sequence>
<organism evidence="1">
    <name type="scientific">Myoviridae sp. ctaUM17</name>
    <dbReference type="NCBI Taxonomy" id="2825133"/>
    <lineage>
        <taxon>Viruses</taxon>
        <taxon>Duplodnaviria</taxon>
        <taxon>Heunggongvirae</taxon>
        <taxon>Uroviricota</taxon>
        <taxon>Caudoviricetes</taxon>
    </lineage>
</organism>
<dbReference type="EMBL" id="BK015948">
    <property type="protein sequence ID" value="DAF86552.1"/>
    <property type="molecule type" value="Genomic_DNA"/>
</dbReference>
<evidence type="ECO:0000313" key="1">
    <source>
        <dbReference type="EMBL" id="DAF86552.1"/>
    </source>
</evidence>
<name>A0A8S5TWJ5_9CAUD</name>
<accession>A0A8S5TWJ5</accession>
<protein>
    <submittedName>
        <fullName evidence="1">Uncharacterized protein</fullName>
    </submittedName>
</protein>